<keyword evidence="6" id="KW-0769">Symport</keyword>
<dbReference type="InterPro" id="IPR051084">
    <property type="entry name" value="H+-coupled_symporters"/>
</dbReference>
<evidence type="ECO:0000256" key="6">
    <source>
        <dbReference type="ARBA" id="ARBA00022847"/>
    </source>
</evidence>
<dbReference type="InterPro" id="IPR036259">
    <property type="entry name" value="MFS_trans_sf"/>
</dbReference>
<dbReference type="InterPro" id="IPR020846">
    <property type="entry name" value="MFS_dom"/>
</dbReference>
<feature type="domain" description="Major facilitator superfamily (MFS) profile" evidence="10">
    <location>
        <begin position="13"/>
        <end position="421"/>
    </location>
</feature>
<name>A0A1T4ZQL4_9SPHN</name>
<dbReference type="RefSeq" id="WP_079646055.1">
    <property type="nucleotide sequence ID" value="NZ_FUYM01000001.1"/>
</dbReference>
<comment type="subcellular location">
    <subcellularLocation>
        <location evidence="1">Cell membrane</location>
        <topology evidence="1">Multi-pass membrane protein</topology>
    </subcellularLocation>
</comment>
<feature type="transmembrane region" description="Helical" evidence="9">
    <location>
        <begin position="55"/>
        <end position="76"/>
    </location>
</feature>
<evidence type="ECO:0000256" key="7">
    <source>
        <dbReference type="ARBA" id="ARBA00022989"/>
    </source>
</evidence>
<dbReference type="PANTHER" id="PTHR43528">
    <property type="entry name" value="ALPHA-KETOGLUTARATE PERMEASE"/>
    <property type="match status" value="1"/>
</dbReference>
<dbReference type="InterPro" id="IPR011701">
    <property type="entry name" value="MFS"/>
</dbReference>
<dbReference type="CDD" id="cd17367">
    <property type="entry name" value="MFS_KgtP"/>
    <property type="match status" value="1"/>
</dbReference>
<feature type="transmembrane region" description="Helical" evidence="9">
    <location>
        <begin position="333"/>
        <end position="354"/>
    </location>
</feature>
<gene>
    <name evidence="11" type="ORF">SAMN06295920_10157</name>
</gene>
<dbReference type="STRING" id="439228.SAMN06295920_10157"/>
<dbReference type="SUPFAM" id="SSF103473">
    <property type="entry name" value="MFS general substrate transporter"/>
    <property type="match status" value="1"/>
</dbReference>
<evidence type="ECO:0000256" key="8">
    <source>
        <dbReference type="ARBA" id="ARBA00023136"/>
    </source>
</evidence>
<evidence type="ECO:0000256" key="2">
    <source>
        <dbReference type="ARBA" id="ARBA00008240"/>
    </source>
</evidence>
<dbReference type="OrthoDB" id="9783227at2"/>
<dbReference type="GO" id="GO:0005886">
    <property type="term" value="C:plasma membrane"/>
    <property type="evidence" value="ECO:0007669"/>
    <property type="project" value="UniProtKB-SubCell"/>
</dbReference>
<dbReference type="AlphaFoldDB" id="A0A1T4ZQL4"/>
<keyword evidence="3" id="KW-0813">Transport</keyword>
<feature type="transmembrane region" description="Helical" evidence="9">
    <location>
        <begin position="88"/>
        <end position="117"/>
    </location>
</feature>
<dbReference type="PANTHER" id="PTHR43528:SF5">
    <property type="entry name" value="PROLINE_BETAINE TRANSPORTER"/>
    <property type="match status" value="1"/>
</dbReference>
<feature type="transmembrane region" description="Helical" evidence="9">
    <location>
        <begin position="366"/>
        <end position="387"/>
    </location>
</feature>
<keyword evidence="8 9" id="KW-0472">Membrane</keyword>
<dbReference type="PROSITE" id="PS50850">
    <property type="entry name" value="MFS"/>
    <property type="match status" value="1"/>
</dbReference>
<keyword evidence="7 9" id="KW-1133">Transmembrane helix</keyword>
<keyword evidence="4" id="KW-1003">Cell membrane</keyword>
<dbReference type="EMBL" id="FUYM01000001">
    <property type="protein sequence ID" value="SKB25042.1"/>
    <property type="molecule type" value="Genomic_DNA"/>
</dbReference>
<evidence type="ECO:0000313" key="11">
    <source>
        <dbReference type="EMBL" id="SKB25042.1"/>
    </source>
</evidence>
<dbReference type="FunFam" id="1.20.1250.20:FF:000001">
    <property type="entry name" value="Dicarboxylate MFS transporter"/>
    <property type="match status" value="1"/>
</dbReference>
<dbReference type="PROSITE" id="PS00216">
    <property type="entry name" value="SUGAR_TRANSPORT_1"/>
    <property type="match status" value="1"/>
</dbReference>
<evidence type="ECO:0000256" key="3">
    <source>
        <dbReference type="ARBA" id="ARBA00022448"/>
    </source>
</evidence>
<dbReference type="Pfam" id="PF07690">
    <property type="entry name" value="MFS_1"/>
    <property type="match status" value="1"/>
</dbReference>
<comment type="similarity">
    <text evidence="2">Belongs to the major facilitator superfamily. Metabolite:H+ Symporter (MHS) family (TC 2.A.1.6) family.</text>
</comment>
<feature type="transmembrane region" description="Helical" evidence="9">
    <location>
        <begin position="274"/>
        <end position="293"/>
    </location>
</feature>
<dbReference type="Gene3D" id="1.20.1250.20">
    <property type="entry name" value="MFS general substrate transporter like domains"/>
    <property type="match status" value="2"/>
</dbReference>
<dbReference type="InterPro" id="IPR005829">
    <property type="entry name" value="Sugar_transporter_CS"/>
</dbReference>
<protein>
    <submittedName>
        <fullName evidence="11">MFS transporter, MHS family, alpha-ketoglutarate permease</fullName>
    </submittedName>
</protein>
<reference evidence="12" key="1">
    <citation type="submission" date="2017-02" db="EMBL/GenBank/DDBJ databases">
        <authorList>
            <person name="Varghese N."/>
            <person name="Submissions S."/>
        </authorList>
    </citation>
    <scope>NUCLEOTIDE SEQUENCE [LARGE SCALE GENOMIC DNA]</scope>
    <source>
        <strain evidence="12">UM2</strain>
    </source>
</reference>
<evidence type="ECO:0000259" key="10">
    <source>
        <dbReference type="PROSITE" id="PS50850"/>
    </source>
</evidence>
<keyword evidence="12" id="KW-1185">Reference proteome</keyword>
<keyword evidence="5 9" id="KW-0812">Transmembrane</keyword>
<dbReference type="Proteomes" id="UP000189818">
    <property type="component" value="Unassembled WGS sequence"/>
</dbReference>
<evidence type="ECO:0000256" key="5">
    <source>
        <dbReference type="ARBA" id="ARBA00022692"/>
    </source>
</evidence>
<feature type="transmembrane region" description="Helical" evidence="9">
    <location>
        <begin position="239"/>
        <end position="259"/>
    </location>
</feature>
<feature type="transmembrane region" description="Helical" evidence="9">
    <location>
        <begin position="305"/>
        <end position="327"/>
    </location>
</feature>
<evidence type="ECO:0000256" key="9">
    <source>
        <dbReference type="SAM" id="Phobius"/>
    </source>
</evidence>
<feature type="transmembrane region" description="Helical" evidence="9">
    <location>
        <begin position="399"/>
        <end position="417"/>
    </location>
</feature>
<feature type="transmembrane region" description="Helical" evidence="9">
    <location>
        <begin position="156"/>
        <end position="176"/>
    </location>
</feature>
<feature type="transmembrane region" description="Helical" evidence="9">
    <location>
        <begin position="188"/>
        <end position="205"/>
    </location>
</feature>
<sequence>MSAAARPRHAVRSVIGGSLGNLVEWYDWYIYSAFSLYFAKSFFPEADPTAQLLSTSIVFAIGFLMRPLGGWLLGILADRYGRKAALTWSITLMCAGSLIITCAPTYASIGIWAPLLLTFARMAQGLSLGGEFGTAATYLTEIAPPDRRGFWSSFQYVTLIAGQLLALGLLVALQFLFLDEAQLEAWGWRLAFATGAVLAISVFWLRRGIDETPDFIEETAGERRKGGLVALLREQPKQVALVFGLSIGSNVSFYAFTTYMQKYLVASAGFAKDLTSLICSGALIFYIVIQPMLGALSDRIGRKPLLYWCWIGGIVATVPLFTALGAATSGLGAFLLLCVAYLIISGSSATSAVVKAELFPPHVRALGVGLPYAVSQAIFGGTAESVALGFKAAGIESAFFWYVTGCMAVALVTTFFVPETRWPGGRRPTRGA</sequence>
<organism evidence="11 12">
    <name type="scientific">Rhizorhabdus histidinilytica</name>
    <dbReference type="NCBI Taxonomy" id="439228"/>
    <lineage>
        <taxon>Bacteria</taxon>
        <taxon>Pseudomonadati</taxon>
        <taxon>Pseudomonadota</taxon>
        <taxon>Alphaproteobacteria</taxon>
        <taxon>Sphingomonadales</taxon>
        <taxon>Sphingomonadaceae</taxon>
        <taxon>Rhizorhabdus</taxon>
    </lineage>
</organism>
<evidence type="ECO:0000256" key="4">
    <source>
        <dbReference type="ARBA" id="ARBA00022475"/>
    </source>
</evidence>
<accession>A0A1T4ZQL4</accession>
<evidence type="ECO:0000256" key="1">
    <source>
        <dbReference type="ARBA" id="ARBA00004651"/>
    </source>
</evidence>
<proteinExistence type="inferred from homology"/>
<dbReference type="GO" id="GO:0015293">
    <property type="term" value="F:symporter activity"/>
    <property type="evidence" value="ECO:0007669"/>
    <property type="project" value="UniProtKB-KW"/>
</dbReference>
<evidence type="ECO:0000313" key="12">
    <source>
        <dbReference type="Proteomes" id="UP000189818"/>
    </source>
</evidence>